<feature type="transmembrane region" description="Helical" evidence="1">
    <location>
        <begin position="48"/>
        <end position="71"/>
    </location>
</feature>
<keyword evidence="1" id="KW-1133">Transmembrane helix</keyword>
<evidence type="ECO:0000313" key="3">
    <source>
        <dbReference type="Proteomes" id="UP000651010"/>
    </source>
</evidence>
<proteinExistence type="predicted"/>
<dbReference type="EMBL" id="JACZZA010000013">
    <property type="protein sequence ID" value="MBE1162393.1"/>
    <property type="molecule type" value="Genomic_DNA"/>
</dbReference>
<keyword evidence="3" id="KW-1185">Reference proteome</keyword>
<reference evidence="2 3" key="1">
    <citation type="submission" date="2020-09" db="EMBL/GenBank/DDBJ databases">
        <title>Dyella sp. 7MK23 isolated from forest soil.</title>
        <authorList>
            <person name="Fu J."/>
        </authorList>
    </citation>
    <scope>NUCLEOTIDE SEQUENCE [LARGE SCALE GENOMIC DNA]</scope>
    <source>
        <strain evidence="2 3">7MK23</strain>
    </source>
</reference>
<name>A0ABR9GEB0_9GAMM</name>
<comment type="caution">
    <text evidence="2">The sequence shown here is derived from an EMBL/GenBank/DDBJ whole genome shotgun (WGS) entry which is preliminary data.</text>
</comment>
<sequence>MVNSRHFPQSNNRIKEIKMTWNPTSKYTRFHLFDEVSDCFKWIQDRSVALGVLGLALANLFWFDFSIQYHIPVNLFSTSTLSALPALLVFIAFFIVVFAGALLMPTVILVSPINKEGIALIDLRGEIVASPLGSGSKFNAWKRWLIATVILPGVWMTIVAAVTFLHEEVNGFIVIFALMLTILVGLRILTGRLNIQWTADIAVNSFFGLFLQSIITLEMILVSLHFVKGNQWIAYGGPASGFLCALILLVVGQSAVAHIVRTKGMYRGIFTHLIIVAGCVFFVLAIAIPLGGEIASLPIRLASSGARNCLVLKLSDKASTAKTSVPDAALIDDQNKSETKPLSLALPIDGNYYIKLRDDVSDAVYKLAQDDVSKFQTCPSK</sequence>
<accession>A0ABR9GEB0</accession>
<protein>
    <submittedName>
        <fullName evidence="2">Uncharacterized protein</fullName>
    </submittedName>
</protein>
<feature type="transmembrane region" description="Helical" evidence="1">
    <location>
        <begin position="232"/>
        <end position="257"/>
    </location>
</feature>
<organism evidence="2 3">
    <name type="scientific">Dyella acidiphila</name>
    <dbReference type="NCBI Taxonomy" id="2775866"/>
    <lineage>
        <taxon>Bacteria</taxon>
        <taxon>Pseudomonadati</taxon>
        <taxon>Pseudomonadota</taxon>
        <taxon>Gammaproteobacteria</taxon>
        <taxon>Lysobacterales</taxon>
        <taxon>Rhodanobacteraceae</taxon>
        <taxon>Dyella</taxon>
    </lineage>
</organism>
<feature type="transmembrane region" description="Helical" evidence="1">
    <location>
        <begin position="83"/>
        <end position="110"/>
    </location>
</feature>
<dbReference type="Proteomes" id="UP000651010">
    <property type="component" value="Unassembled WGS sequence"/>
</dbReference>
<feature type="transmembrane region" description="Helical" evidence="1">
    <location>
        <begin position="269"/>
        <end position="290"/>
    </location>
</feature>
<keyword evidence="1" id="KW-0472">Membrane</keyword>
<evidence type="ECO:0000313" key="2">
    <source>
        <dbReference type="EMBL" id="MBE1162393.1"/>
    </source>
</evidence>
<gene>
    <name evidence="2" type="ORF">IGX34_18565</name>
</gene>
<feature type="transmembrane region" description="Helical" evidence="1">
    <location>
        <begin position="201"/>
        <end position="226"/>
    </location>
</feature>
<keyword evidence="1" id="KW-0812">Transmembrane</keyword>
<feature type="transmembrane region" description="Helical" evidence="1">
    <location>
        <begin position="171"/>
        <end position="189"/>
    </location>
</feature>
<feature type="transmembrane region" description="Helical" evidence="1">
    <location>
        <begin position="144"/>
        <end position="165"/>
    </location>
</feature>
<evidence type="ECO:0000256" key="1">
    <source>
        <dbReference type="SAM" id="Phobius"/>
    </source>
</evidence>
<dbReference type="RefSeq" id="WP_192557236.1">
    <property type="nucleotide sequence ID" value="NZ_JACZZA010000013.1"/>
</dbReference>